<dbReference type="EMBL" id="JBEOQB010000008">
    <property type="protein sequence ID" value="MEZ0454576.1"/>
    <property type="molecule type" value="Genomic_DNA"/>
</dbReference>
<reference evidence="1 4" key="2">
    <citation type="submission" date="2024-06" db="EMBL/GenBank/DDBJ databases">
        <title>Soil Sphingobacterium thalpophilum.</title>
        <authorList>
            <person name="Yang J."/>
            <person name="Li J."/>
        </authorList>
    </citation>
    <scope>NUCLEOTIDE SEQUENCE [LARGE SCALE GENOMIC DNA]</scope>
    <source>
        <strain evidence="1 4">22g91tb</strain>
    </source>
</reference>
<reference evidence="2 3" key="1">
    <citation type="submission" date="2019-05" db="EMBL/GenBank/DDBJ databases">
        <authorList>
            <consortium name="Pathogen Informatics"/>
        </authorList>
    </citation>
    <scope>NUCLEOTIDE SEQUENCE [LARGE SCALE GENOMIC DNA]</scope>
    <source>
        <strain evidence="2 3">NCTC11429</strain>
    </source>
</reference>
<dbReference type="RefSeq" id="WP_171019316.1">
    <property type="nucleotide sequence ID" value="NZ_CP141191.1"/>
</dbReference>
<accession>A0A4U9VX07</accession>
<evidence type="ECO:0000313" key="3">
    <source>
        <dbReference type="Proteomes" id="UP000308196"/>
    </source>
</evidence>
<protein>
    <submittedName>
        <fullName evidence="1">OsmC family protein</fullName>
    </submittedName>
    <submittedName>
        <fullName evidence="2">Peroxiredoxin, SACOL1771 subfamily</fullName>
    </submittedName>
</protein>
<organism evidence="2 3">
    <name type="scientific">Sphingobacterium thalpophilum</name>
    <dbReference type="NCBI Taxonomy" id="259"/>
    <lineage>
        <taxon>Bacteria</taxon>
        <taxon>Pseudomonadati</taxon>
        <taxon>Bacteroidota</taxon>
        <taxon>Sphingobacteriia</taxon>
        <taxon>Sphingobacteriales</taxon>
        <taxon>Sphingobacteriaceae</taxon>
        <taxon>Sphingobacterium</taxon>
    </lineage>
</organism>
<dbReference type="PANTHER" id="PTHR42830">
    <property type="entry name" value="OSMOTICALLY INDUCIBLE FAMILY PROTEIN"/>
    <property type="match status" value="1"/>
</dbReference>
<proteinExistence type="predicted"/>
<evidence type="ECO:0000313" key="1">
    <source>
        <dbReference type="EMBL" id="MEZ0454576.1"/>
    </source>
</evidence>
<dbReference type="PANTHER" id="PTHR42830:SF2">
    <property type="entry name" value="OSMC_OHR FAMILY PROTEIN"/>
    <property type="match status" value="1"/>
</dbReference>
<keyword evidence="4" id="KW-1185">Reference proteome</keyword>
<name>A0A4U9VX07_9SPHI</name>
<dbReference type="STRING" id="1123265.GCA_000686625_03558"/>
<dbReference type="Pfam" id="PF02566">
    <property type="entry name" value="OsmC"/>
    <property type="match status" value="1"/>
</dbReference>
<dbReference type="InterPro" id="IPR036102">
    <property type="entry name" value="OsmC/Ohrsf"/>
</dbReference>
<dbReference type="AlphaFoldDB" id="A0A4U9VX07"/>
<dbReference type="InterPro" id="IPR015946">
    <property type="entry name" value="KH_dom-like_a/b"/>
</dbReference>
<dbReference type="InterPro" id="IPR052707">
    <property type="entry name" value="OsmC_Ohr_Peroxiredoxin"/>
</dbReference>
<evidence type="ECO:0000313" key="2">
    <source>
        <dbReference type="EMBL" id="VTR52126.1"/>
    </source>
</evidence>
<dbReference type="Gene3D" id="3.30.300.20">
    <property type="match status" value="1"/>
</dbReference>
<dbReference type="Proteomes" id="UP001566204">
    <property type="component" value="Unassembled WGS sequence"/>
</dbReference>
<dbReference type="Proteomes" id="UP000308196">
    <property type="component" value="Chromosome"/>
</dbReference>
<dbReference type="SUPFAM" id="SSF82784">
    <property type="entry name" value="OsmC-like"/>
    <property type="match status" value="1"/>
</dbReference>
<sequence>MIFKHVFRARLDWSKDSPPLSSSSGIYSKNHRISIQDKVDLHVSAAKAFKGDPALYNPEDLLLSSLVSCHMMSYHYVCSKHHIELVSYTDEAEATLETHTDGSGRFIKVTLNPHVCVTDPNKIQLALALHAEASKLCFIANSCNFPIIHNPTCTSI</sequence>
<dbReference type="InterPro" id="IPR003718">
    <property type="entry name" value="OsmC/Ohr_fam"/>
</dbReference>
<gene>
    <name evidence="1" type="ORF">ABTW24_23505</name>
    <name evidence="2" type="ORF">NCTC11429_04510</name>
</gene>
<evidence type="ECO:0000313" key="4">
    <source>
        <dbReference type="Proteomes" id="UP001566204"/>
    </source>
</evidence>
<dbReference type="GeneID" id="78465092"/>
<dbReference type="KEGG" id="stha:NCTC11429_04510"/>
<dbReference type="EMBL" id="LR590484">
    <property type="protein sequence ID" value="VTR52126.1"/>
    <property type="molecule type" value="Genomic_DNA"/>
</dbReference>